<keyword evidence="1" id="KW-0175">Coiled coil</keyword>
<evidence type="ECO:0000259" key="3">
    <source>
        <dbReference type="Pfam" id="PF20155"/>
    </source>
</evidence>
<gene>
    <name evidence="4" type="ORF">OR214_01693</name>
</gene>
<dbReference type="RefSeq" id="WP_004629305.1">
    <property type="nucleotide sequence ID" value="NZ_APMQ01000004.1"/>
</dbReference>
<evidence type="ECO:0000256" key="2">
    <source>
        <dbReference type="SAM" id="MobiDB-lite"/>
    </source>
</evidence>
<feature type="domain" description="Tape measure protein N-terminal" evidence="3">
    <location>
        <begin position="82"/>
        <end position="273"/>
    </location>
</feature>
<evidence type="ECO:0000256" key="1">
    <source>
        <dbReference type="SAM" id="Coils"/>
    </source>
</evidence>
<name>R0E818_RALPI</name>
<protein>
    <submittedName>
        <fullName evidence="4">Tape measure domain containing protein</fullName>
    </submittedName>
</protein>
<dbReference type="EMBL" id="APMQ01000004">
    <property type="protein sequence ID" value="ENZ78279.1"/>
    <property type="molecule type" value="Genomic_DNA"/>
</dbReference>
<dbReference type="PATRIC" id="fig|1264675.3.peg.1705"/>
<organism evidence="4 5">
    <name type="scientific">Ralstonia pickettii OR214</name>
    <dbReference type="NCBI Taxonomy" id="1264675"/>
    <lineage>
        <taxon>Bacteria</taxon>
        <taxon>Pseudomonadati</taxon>
        <taxon>Pseudomonadota</taxon>
        <taxon>Betaproteobacteria</taxon>
        <taxon>Burkholderiales</taxon>
        <taxon>Burkholderiaceae</taxon>
        <taxon>Ralstonia</taxon>
    </lineage>
</organism>
<dbReference type="NCBIfam" id="TIGR02675">
    <property type="entry name" value="tape_meas_nterm"/>
    <property type="match status" value="1"/>
</dbReference>
<evidence type="ECO:0000313" key="4">
    <source>
        <dbReference type="EMBL" id="ENZ78279.1"/>
    </source>
</evidence>
<feature type="coiled-coil region" evidence="1">
    <location>
        <begin position="530"/>
        <end position="557"/>
    </location>
</feature>
<feature type="compositionally biased region" description="Basic and acidic residues" evidence="2">
    <location>
        <begin position="595"/>
        <end position="614"/>
    </location>
</feature>
<dbReference type="Proteomes" id="UP000013280">
    <property type="component" value="Unassembled WGS sequence"/>
</dbReference>
<dbReference type="InterPro" id="IPR013491">
    <property type="entry name" value="Tape_meas_N"/>
</dbReference>
<feature type="region of interest" description="Disordered" evidence="2">
    <location>
        <begin position="594"/>
        <end position="614"/>
    </location>
</feature>
<dbReference type="Pfam" id="PF20155">
    <property type="entry name" value="TMP_3"/>
    <property type="match status" value="1"/>
</dbReference>
<sequence length="1595" mass="168559">MANRISILVALEGADEGLKRAINNAERSLGGFGISAKSASDKAAAGVAEVKAGMNAFGDQVAKAKTQLLAFLTLNWAAGKVQEIVQIADAWNMMSARLKLATAGQREYTVAQKELFAIAQRIGVPIQETATLYGKLQQAVRMLGGEQKDALSLTESISQALRISGASATEAQSSLLQFGQALASGVLRGEEFNSVVENSPRLAKALADGLNVPIGRLRKLAEEGRLTADVVVNALMSQKDKLAAEYAQLPVTVSQAFTRLSNAFGQWISKLDESTGFTKKLAEALTWLSENLDTVMKWLGRIAEVGLAVLVYRLIPALIIAWQTAGAAAVTSASTTAAAWATANLSLSNAIATVGKLRVAFGVLGAAIIGWEIGTWLSEKFEIVRKAGIFMVEVLMKGIEHLRFQWEVFAAIFTSDTIAEATKRHEQRLAEMNRIFAEMYADATEGANAAKGAMNTAATAAEEIAKRLEAVRQGTQEAVGRGIEAVHAALEKLKSRLGEVEQAVGKAQGVVNDATAKMAEAYKGLTSIVEASLAQQVQAVKNRYDQEKAELDRTQQSETARITKSTQLLTEALTQQATLRRQATTETLGLIDQETQARKDAAARQGQTEEERRANVQRVENDTYVGVVPLTQTANVGDFTIKGASIYTQLVPSAQTETPISFVPPYAAAGLPVPGAASVSYTASHAWNTTLKFNLPGGCLPGSLSIVTDGVTIFDDAGLLKTASGTLGTIDYANGILSLNSGSMSNSKSITYTPAASLQRAPQSSEIAVTPESRSQSYVGTVNPVPQPGTLSISYMAQGRWYVLSDGGNGSLKGLDASYGAGTFNKNTGAFVVTLGALPDVGSSLILTWNVPTQETQQPTAALKASQALQLAPPEGKSVQPGTLTITWPHESGTGTRTAYAATSGTLSGAATGNLNVAQNLLSFAPNVLPPVGALLTVDYVAGPKQEDSFAHPSRDGQGHVPVTATLGSIEPGSLEIEWNTLTDTTVLGVYTQQQIQAMGLGLWNLVDPSQYARDDGAGNVLRSGVVIGSVDYATGAVQFQPDVTLKIPRPVYGAQRLGWASGVGQMFRLNYGGISYVDAPSMYPNDESGYVKLRYNSAGSTSNHSETFAFSPSFRLVPGVNAQVVTGTLLLAIAGSQPWGDNGQGTLREFTPSGWVTRGSINYLSGAVTLTSWSAGATNSITRASCVTTVGENISSEYVFRTGAAPLRPGSLSIQFARAVGGTQTVTAGIDGTISASGVSGNVDYDTGLVRVRFGTVVTAAGNETEPWFDAENVRPDGKIFRPEPVAASSLRYSAVAYSYLPLDAALLGIDPVRLPSDGRVPIFRPGGFAVVGHTGRITASVSNGQTIDTGRVRLSRVRVVGHDGVVIHTGYITDLEAGTVTFTNVTGYSQPVTIEHRIEDMAVVRDVQINGEISFTRPLTHAYPLASPGDPVSGSFVSSALVAGDLFARVNLVFDQSTWNGSWSDELTGSAATATFNHTQYPITVTNRGALTERWVVRMTNSTSFEVIGENVGVIATGNTSADCAPNNPAAGVPYFRLPALGWGNGWATGNVLRFNTIGSQFPVWVVRTVQQGPESVPDDHFTLLIRGDVDTP</sequence>
<evidence type="ECO:0000313" key="5">
    <source>
        <dbReference type="Proteomes" id="UP000013280"/>
    </source>
</evidence>
<proteinExistence type="predicted"/>
<accession>R0E818</accession>
<reference evidence="4 5" key="1">
    <citation type="journal article" date="2013" name="Genome Announc.">
        <title>Draft Genome Sequence for Ralstonia sp. Strain OR214, a Bacterium with Potential for Bioremediation.</title>
        <authorList>
            <person name="Utturkar S.M."/>
            <person name="Bollmann A."/>
            <person name="Brzoska R.M."/>
            <person name="Klingeman D.M."/>
            <person name="Epstein S.E."/>
            <person name="Palumbo A.V."/>
            <person name="Brown S.D."/>
        </authorList>
    </citation>
    <scope>NUCLEOTIDE SEQUENCE [LARGE SCALE GENOMIC DNA]</scope>
    <source>
        <strain evidence="4 5">OR214</strain>
    </source>
</reference>
<comment type="caution">
    <text evidence="4">The sequence shown here is derived from an EMBL/GenBank/DDBJ whole genome shotgun (WGS) entry which is preliminary data.</text>
</comment>